<gene>
    <name evidence="1" type="ORF">Nepgr_010491</name>
</gene>
<organism evidence="1 2">
    <name type="scientific">Nepenthes gracilis</name>
    <name type="common">Slender pitcher plant</name>
    <dbReference type="NCBI Taxonomy" id="150966"/>
    <lineage>
        <taxon>Eukaryota</taxon>
        <taxon>Viridiplantae</taxon>
        <taxon>Streptophyta</taxon>
        <taxon>Embryophyta</taxon>
        <taxon>Tracheophyta</taxon>
        <taxon>Spermatophyta</taxon>
        <taxon>Magnoliopsida</taxon>
        <taxon>eudicotyledons</taxon>
        <taxon>Gunneridae</taxon>
        <taxon>Pentapetalae</taxon>
        <taxon>Caryophyllales</taxon>
        <taxon>Nepenthaceae</taxon>
        <taxon>Nepenthes</taxon>
    </lineage>
</organism>
<name>A0AAD3SD90_NEPGR</name>
<accession>A0AAD3SD90</accession>
<keyword evidence="2" id="KW-1185">Reference proteome</keyword>
<proteinExistence type="predicted"/>
<protein>
    <submittedName>
        <fullName evidence="1">Uncharacterized protein</fullName>
    </submittedName>
</protein>
<dbReference type="EMBL" id="BSYO01000008">
    <property type="protein sequence ID" value="GMH08651.1"/>
    <property type="molecule type" value="Genomic_DNA"/>
</dbReference>
<sequence length="77" mass="8716">MRHTFCSEVSWSSPTRKSRGDLCSFHLLGSGRSQGRRAKTRNKSFTTPWTKAKRNTADISTDTTGMLQKDKFTTMLS</sequence>
<dbReference type="AlphaFoldDB" id="A0AAD3SD90"/>
<dbReference type="Proteomes" id="UP001279734">
    <property type="component" value="Unassembled WGS sequence"/>
</dbReference>
<comment type="caution">
    <text evidence="1">The sequence shown here is derived from an EMBL/GenBank/DDBJ whole genome shotgun (WGS) entry which is preliminary data.</text>
</comment>
<evidence type="ECO:0000313" key="1">
    <source>
        <dbReference type="EMBL" id="GMH08651.1"/>
    </source>
</evidence>
<evidence type="ECO:0000313" key="2">
    <source>
        <dbReference type="Proteomes" id="UP001279734"/>
    </source>
</evidence>
<reference evidence="1" key="1">
    <citation type="submission" date="2023-05" db="EMBL/GenBank/DDBJ databases">
        <title>Nepenthes gracilis genome sequencing.</title>
        <authorList>
            <person name="Fukushima K."/>
        </authorList>
    </citation>
    <scope>NUCLEOTIDE SEQUENCE</scope>
    <source>
        <strain evidence="1">SING2019-196</strain>
    </source>
</reference>